<evidence type="ECO:0000256" key="6">
    <source>
        <dbReference type="ARBA" id="ARBA00023242"/>
    </source>
</evidence>
<dbReference type="AlphaFoldDB" id="A0A1G4IU42"/>
<dbReference type="InterPro" id="IPR024598">
    <property type="entry name" value="SF3a60/Prp9_C"/>
</dbReference>
<dbReference type="InterPro" id="IPR031590">
    <property type="entry name" value="PRP9_N"/>
</dbReference>
<evidence type="ECO:0000313" key="10">
    <source>
        <dbReference type="Proteomes" id="UP000190274"/>
    </source>
</evidence>
<keyword evidence="3" id="KW-0479">Metal-binding</keyword>
<dbReference type="GO" id="GO:0000395">
    <property type="term" value="P:mRNA 5'-splice site recognition"/>
    <property type="evidence" value="ECO:0007669"/>
    <property type="project" value="EnsemblFungi"/>
</dbReference>
<dbReference type="Pfam" id="PF11931">
    <property type="entry name" value="SF3a60_Prp9_C"/>
    <property type="match status" value="1"/>
</dbReference>
<name>A0A1G4IU42_9SACH</name>
<organism evidence="9 10">
    <name type="scientific">Lachancea dasiensis</name>
    <dbReference type="NCBI Taxonomy" id="1072105"/>
    <lineage>
        <taxon>Eukaryota</taxon>
        <taxon>Fungi</taxon>
        <taxon>Dikarya</taxon>
        <taxon>Ascomycota</taxon>
        <taxon>Saccharomycotina</taxon>
        <taxon>Saccharomycetes</taxon>
        <taxon>Saccharomycetales</taxon>
        <taxon>Saccharomycetaceae</taxon>
        <taxon>Lachancea</taxon>
    </lineage>
</organism>
<comment type="similarity">
    <text evidence="2">Belongs to the SF3A3 family.</text>
</comment>
<evidence type="ECO:0000256" key="4">
    <source>
        <dbReference type="ARBA" id="ARBA00022771"/>
    </source>
</evidence>
<dbReference type="InterPro" id="IPR036236">
    <property type="entry name" value="Znf_C2H2_sf"/>
</dbReference>
<dbReference type="GO" id="GO:0003723">
    <property type="term" value="F:RNA binding"/>
    <property type="evidence" value="ECO:0007669"/>
    <property type="project" value="EnsemblFungi"/>
</dbReference>
<dbReference type="Pfam" id="PF12171">
    <property type="entry name" value="zf-C2H2_jaz"/>
    <property type="match status" value="1"/>
</dbReference>
<feature type="domain" description="Matrin-type" evidence="8">
    <location>
        <begin position="416"/>
        <end position="447"/>
    </location>
</feature>
<dbReference type="InterPro" id="IPR000690">
    <property type="entry name" value="Matrin/U1-C_Znf_C2H2"/>
</dbReference>
<dbReference type="Pfam" id="PF16837">
    <property type="entry name" value="SF3A3"/>
    <property type="match status" value="1"/>
</dbReference>
<dbReference type="OrthoDB" id="2160351at2759"/>
<evidence type="ECO:0000256" key="2">
    <source>
        <dbReference type="ARBA" id="ARBA00008776"/>
    </source>
</evidence>
<evidence type="ECO:0000256" key="1">
    <source>
        <dbReference type="ARBA" id="ARBA00004123"/>
    </source>
</evidence>
<proteinExistence type="inferred from homology"/>
<dbReference type="InterPro" id="IPR031774">
    <property type="entry name" value="SF3A3_dom"/>
</dbReference>
<dbReference type="PANTHER" id="PTHR12786">
    <property type="entry name" value="SPLICING FACTOR SF3A-RELATED"/>
    <property type="match status" value="1"/>
</dbReference>
<dbReference type="PROSITE" id="PS50171">
    <property type="entry name" value="ZF_MATRIN"/>
    <property type="match status" value="1"/>
</dbReference>
<feature type="compositionally biased region" description="Basic and acidic residues" evidence="7">
    <location>
        <begin position="372"/>
        <end position="384"/>
    </location>
</feature>
<dbReference type="InterPro" id="IPR022755">
    <property type="entry name" value="Znf_C2H2_jaz"/>
</dbReference>
<sequence>MASYDKARDALDELEQIENAISSRFKRNPELFYRTTDSWKAMKMPWDFPSISEADKAANKVFSVSKPRRNRKQVSAQEHEINMFLEEYQKNCSLLTTLKFEDSEKYKIPDGSVDKLLRDIDDIEKRFANRSLEDGLVDEYGMFSSSTAEIKNLLSLKAQNLDINTVFARDELYGDVLDLGLFHQRWLGVVKNSECTFLQFIAEMEKYKDFTFLLRPAVDRSSARYREFVVLLLTYVEGFAKRTYPLLDWDAIDTKLSIDFGEFLVKPIPGDQEGTIFCVPCYKHFKVETVYRSHLSGKKHLTNLTKNKDFLAREHKLHELFTFLAREVSHTREFIERKLAFTSEERAQEMERLSQVYDAPLLGPHEPEEDVDHSQDRSVQRETELGAGESIDLPLGPDGFPMPYWLYKLQGLDIEYRCEICGNHVYKGRRQFEKHFSELRHNLGLRKLGIESSSVFQGVTSIVESQKLAAHLKERSTVSAQPGTTKLDVEVEDDEGNVMSMQVYQELKKQGLL</sequence>
<evidence type="ECO:0000256" key="5">
    <source>
        <dbReference type="ARBA" id="ARBA00022833"/>
    </source>
</evidence>
<dbReference type="EMBL" id="LT598456">
    <property type="protein sequence ID" value="SCU80546.1"/>
    <property type="molecule type" value="Genomic_DNA"/>
</dbReference>
<reference evidence="10" key="1">
    <citation type="submission" date="2016-03" db="EMBL/GenBank/DDBJ databases">
        <authorList>
            <person name="Devillers H."/>
        </authorList>
    </citation>
    <scope>NUCLEOTIDE SEQUENCE [LARGE SCALE GENOMIC DNA]</scope>
</reference>
<evidence type="ECO:0000313" key="9">
    <source>
        <dbReference type="EMBL" id="SCU80546.1"/>
    </source>
</evidence>
<keyword evidence="5" id="KW-0862">Zinc</keyword>
<dbReference type="SUPFAM" id="SSF57667">
    <property type="entry name" value="beta-beta-alpha zinc fingers"/>
    <property type="match status" value="1"/>
</dbReference>
<gene>
    <name evidence="9" type="ORF">LADA_0B08174G</name>
</gene>
<accession>A0A1G4IU42</accession>
<keyword evidence="10" id="KW-1185">Reference proteome</keyword>
<feature type="region of interest" description="Disordered" evidence="7">
    <location>
        <begin position="364"/>
        <end position="392"/>
    </location>
</feature>
<keyword evidence="6" id="KW-0539">Nucleus</keyword>
<evidence type="ECO:0000256" key="7">
    <source>
        <dbReference type="SAM" id="MobiDB-lite"/>
    </source>
</evidence>
<protein>
    <submittedName>
        <fullName evidence="9">LADA_0B08174g1_1</fullName>
    </submittedName>
</protein>
<evidence type="ECO:0000259" key="8">
    <source>
        <dbReference type="PROSITE" id="PS50171"/>
    </source>
</evidence>
<keyword evidence="4" id="KW-0863">Zinc-finger</keyword>
<evidence type="ECO:0000256" key="3">
    <source>
        <dbReference type="ARBA" id="ARBA00022723"/>
    </source>
</evidence>
<dbReference type="PANTHER" id="PTHR12786:SF2">
    <property type="entry name" value="SPLICING FACTOR 3A SUBUNIT 3"/>
    <property type="match status" value="1"/>
</dbReference>
<dbReference type="GO" id="GO:0008270">
    <property type="term" value="F:zinc ion binding"/>
    <property type="evidence" value="ECO:0007669"/>
    <property type="project" value="UniProtKB-KW"/>
</dbReference>
<dbReference type="Pfam" id="PF16958">
    <property type="entry name" value="PRP9_N"/>
    <property type="match status" value="1"/>
</dbReference>
<dbReference type="GO" id="GO:0071004">
    <property type="term" value="C:U2-type prespliceosome"/>
    <property type="evidence" value="ECO:0007669"/>
    <property type="project" value="EnsemblFungi"/>
</dbReference>
<dbReference type="STRING" id="1266660.A0A1G4IU42"/>
<dbReference type="Proteomes" id="UP000190274">
    <property type="component" value="Chromosome B"/>
</dbReference>
<dbReference type="GO" id="GO:0000974">
    <property type="term" value="C:Prp19 complex"/>
    <property type="evidence" value="ECO:0007669"/>
    <property type="project" value="EnsemblFungi"/>
</dbReference>
<dbReference type="InterPro" id="IPR051421">
    <property type="entry name" value="RNA_Proc_DNA_Dmg_Regulator"/>
</dbReference>
<comment type="subcellular location">
    <subcellularLocation>
        <location evidence="1">Nucleus</location>
    </subcellularLocation>
</comment>
<dbReference type="Gene3D" id="3.30.160.60">
    <property type="entry name" value="Classic Zinc Finger"/>
    <property type="match status" value="1"/>
</dbReference>